<dbReference type="RefSeq" id="WP_171627329.1">
    <property type="nucleotide sequence ID" value="NZ_JABBPG010000008.1"/>
</dbReference>
<keyword evidence="4" id="KW-1185">Reference proteome</keyword>
<protein>
    <recommendedName>
        <fullName evidence="5">PKD/Chitinase domain-containing protein</fullName>
    </recommendedName>
</protein>
<dbReference type="Gene3D" id="2.60.40.10">
    <property type="entry name" value="Immunoglobulins"/>
    <property type="match status" value="1"/>
</dbReference>
<sequence>MVVYKTFLIFLVYLTLLSGCGGGSAPSSNQPPVSNVENNHPSNQAPISNAGNDQSVNELNTVVLSGAESTSEKSIKHYAWSQVGNGPRVTIKNANSIYASFTAPEVNAEEETLLKFQLVVTDQNGLSSSDTIQVNVKDISVNPSELIFTNHLEFENKISLKYSDLWQKINYTHKYKSLVTFYERPGNNDDLYQASIKLYKTDQDIIALENISNFQEISRKLINAGGFEGQEIIFSGELLGQEQYDLMFMQFTIEFNGMNYLLFYTAERKTFGRNIEVVRHMSKSIEIGQVLIDNLSRDSDLTDPGKPAIANDGINHLIVSCREESDFPYSGQLIGKVIFEDRTTTDEFTIVPASGENTGSSGCGFSTFLRSYSAIFDGTNFLLTYSGKVDGTVRILAKRISPEGVVLDNTPIIVSQNTTNAVYQPTIAFGTNRSLVVWHEKKDVDLIKAAFVDSEGKVTDSFNIVDDVGYSYVDSEHMAYTPQVAYGDGKFMIVWSPHFFRGTRSSSMPVYGQLVDINGNTLLSQPVEIRKDDGNNPRYVQIASDGTNFLIGWIEGLLEDHFIDGGSFTIYARHVSPHGKLLNGGSEKLGLEISPILMADEEREVAKNFLNLSFHDDNYLFFWSAGQYTQKDGVYGVKVSKDLSTVSESIPIIGTRGESSNDNLGVKASPMNISHTDDQSFIVWPSMSGDLEGWRIDEESFN</sequence>
<keyword evidence="2" id="KW-0732">Signal</keyword>
<accession>A0A849VHH3</accession>
<dbReference type="InterPro" id="IPR013783">
    <property type="entry name" value="Ig-like_fold"/>
</dbReference>
<reference evidence="3 4" key="1">
    <citation type="submission" date="2020-04" db="EMBL/GenBank/DDBJ databases">
        <title>Pseudoalteromonas caenipelagi sp. nov., isolated from a tidal flat.</title>
        <authorList>
            <person name="Park S."/>
            <person name="Yoon J.-H."/>
        </authorList>
    </citation>
    <scope>NUCLEOTIDE SEQUENCE [LARGE SCALE GENOMIC DNA]</scope>
    <source>
        <strain evidence="3 4">JBTF-M23</strain>
    </source>
</reference>
<dbReference type="Proteomes" id="UP000586305">
    <property type="component" value="Unassembled WGS sequence"/>
</dbReference>
<feature type="region of interest" description="Disordered" evidence="1">
    <location>
        <begin position="24"/>
        <end position="53"/>
    </location>
</feature>
<feature type="chain" id="PRO_5033055161" description="PKD/Chitinase domain-containing protein" evidence="2">
    <location>
        <begin position="26"/>
        <end position="702"/>
    </location>
</feature>
<evidence type="ECO:0000313" key="3">
    <source>
        <dbReference type="EMBL" id="NOU52270.1"/>
    </source>
</evidence>
<organism evidence="3 4">
    <name type="scientific">Pseudoalteromonas caenipelagi</name>
    <dbReference type="NCBI Taxonomy" id="2726988"/>
    <lineage>
        <taxon>Bacteria</taxon>
        <taxon>Pseudomonadati</taxon>
        <taxon>Pseudomonadota</taxon>
        <taxon>Gammaproteobacteria</taxon>
        <taxon>Alteromonadales</taxon>
        <taxon>Pseudoalteromonadaceae</taxon>
        <taxon>Pseudoalteromonas</taxon>
    </lineage>
</organism>
<dbReference type="PROSITE" id="PS51257">
    <property type="entry name" value="PROKAR_LIPOPROTEIN"/>
    <property type="match status" value="1"/>
</dbReference>
<comment type="caution">
    <text evidence="3">The sequence shown here is derived from an EMBL/GenBank/DDBJ whole genome shotgun (WGS) entry which is preliminary data.</text>
</comment>
<dbReference type="Pfam" id="PF22352">
    <property type="entry name" value="K319L-like_PKD"/>
    <property type="match status" value="1"/>
</dbReference>
<evidence type="ECO:0000313" key="4">
    <source>
        <dbReference type="Proteomes" id="UP000586305"/>
    </source>
</evidence>
<dbReference type="EMBL" id="JABBPG010000008">
    <property type="protein sequence ID" value="NOU52270.1"/>
    <property type="molecule type" value="Genomic_DNA"/>
</dbReference>
<name>A0A849VHH3_9GAMM</name>
<evidence type="ECO:0000256" key="2">
    <source>
        <dbReference type="SAM" id="SignalP"/>
    </source>
</evidence>
<evidence type="ECO:0000256" key="1">
    <source>
        <dbReference type="SAM" id="MobiDB-lite"/>
    </source>
</evidence>
<feature type="compositionally biased region" description="Polar residues" evidence="1">
    <location>
        <begin position="25"/>
        <end position="53"/>
    </location>
</feature>
<dbReference type="AlphaFoldDB" id="A0A849VHH3"/>
<proteinExistence type="predicted"/>
<feature type="signal peptide" evidence="2">
    <location>
        <begin position="1"/>
        <end position="25"/>
    </location>
</feature>
<gene>
    <name evidence="3" type="ORF">HG263_17205</name>
</gene>
<evidence type="ECO:0008006" key="5">
    <source>
        <dbReference type="Google" id="ProtNLM"/>
    </source>
</evidence>